<evidence type="ECO:0008006" key="4">
    <source>
        <dbReference type="Google" id="ProtNLM"/>
    </source>
</evidence>
<dbReference type="Gramene" id="TVU23809">
    <property type="protein sequence ID" value="TVU23809"/>
    <property type="gene ID" value="EJB05_26191"/>
</dbReference>
<comment type="caution">
    <text evidence="2">The sequence shown here is derived from an EMBL/GenBank/DDBJ whole genome shotgun (WGS) entry which is preliminary data.</text>
</comment>
<dbReference type="Proteomes" id="UP000324897">
    <property type="component" value="Chromosome 2"/>
</dbReference>
<feature type="non-terminal residue" evidence="2">
    <location>
        <position position="1"/>
    </location>
</feature>
<proteinExistence type="predicted"/>
<dbReference type="OrthoDB" id="690767at2759"/>
<gene>
    <name evidence="2" type="ORF">EJB05_26191</name>
</gene>
<feature type="region of interest" description="Disordered" evidence="1">
    <location>
        <begin position="72"/>
        <end position="103"/>
    </location>
</feature>
<feature type="compositionally biased region" description="Basic and acidic residues" evidence="1">
    <location>
        <begin position="93"/>
        <end position="103"/>
    </location>
</feature>
<organism evidence="2 3">
    <name type="scientific">Eragrostis curvula</name>
    <name type="common">weeping love grass</name>
    <dbReference type="NCBI Taxonomy" id="38414"/>
    <lineage>
        <taxon>Eukaryota</taxon>
        <taxon>Viridiplantae</taxon>
        <taxon>Streptophyta</taxon>
        <taxon>Embryophyta</taxon>
        <taxon>Tracheophyta</taxon>
        <taxon>Spermatophyta</taxon>
        <taxon>Magnoliopsida</taxon>
        <taxon>Liliopsida</taxon>
        <taxon>Poales</taxon>
        <taxon>Poaceae</taxon>
        <taxon>PACMAD clade</taxon>
        <taxon>Chloridoideae</taxon>
        <taxon>Eragrostideae</taxon>
        <taxon>Eragrostidinae</taxon>
        <taxon>Eragrostis</taxon>
    </lineage>
</organism>
<evidence type="ECO:0000313" key="2">
    <source>
        <dbReference type="EMBL" id="TVU23809.1"/>
    </source>
</evidence>
<keyword evidence="3" id="KW-1185">Reference proteome</keyword>
<dbReference type="EMBL" id="RWGY01000013">
    <property type="protein sequence ID" value="TVU23809.1"/>
    <property type="molecule type" value="Genomic_DNA"/>
</dbReference>
<sequence>MLYSATGAAFVTSGDMNYCSAYGKRVNICAGSAAGGSSNFCRQALLAIYLSLGAAVAWSVAEVVRSLPLSMSFGGSGGGDKSDACSSSSSESGRCDHGCHHKH</sequence>
<protein>
    <recommendedName>
        <fullName evidence="4">CASP-like protein</fullName>
    </recommendedName>
</protein>
<evidence type="ECO:0000256" key="1">
    <source>
        <dbReference type="SAM" id="MobiDB-lite"/>
    </source>
</evidence>
<name>A0A5J9UJ45_9POAL</name>
<accession>A0A5J9UJ45</accession>
<evidence type="ECO:0000313" key="3">
    <source>
        <dbReference type="Proteomes" id="UP000324897"/>
    </source>
</evidence>
<dbReference type="AlphaFoldDB" id="A0A5J9UJ45"/>
<reference evidence="2 3" key="1">
    <citation type="journal article" date="2019" name="Sci. Rep.">
        <title>A high-quality genome of Eragrostis curvula grass provides insights into Poaceae evolution and supports new strategies to enhance forage quality.</title>
        <authorList>
            <person name="Carballo J."/>
            <person name="Santos B.A.C.M."/>
            <person name="Zappacosta D."/>
            <person name="Garbus I."/>
            <person name="Selva J.P."/>
            <person name="Gallo C.A."/>
            <person name="Diaz A."/>
            <person name="Albertini E."/>
            <person name="Caccamo M."/>
            <person name="Echenique V."/>
        </authorList>
    </citation>
    <scope>NUCLEOTIDE SEQUENCE [LARGE SCALE GENOMIC DNA]</scope>
    <source>
        <strain evidence="3">cv. Victoria</strain>
        <tissue evidence="2">Leaf</tissue>
    </source>
</reference>